<dbReference type="InterPro" id="IPR024381">
    <property type="entry name" value="DUF2561"/>
</dbReference>
<protein>
    <recommendedName>
        <fullName evidence="4">DUF2561 domain-containing protein</fullName>
    </recommendedName>
</protein>
<accession>A0A7I7RR56</accession>
<reference evidence="2 3" key="1">
    <citation type="journal article" date="2019" name="Emerg. Microbes Infect.">
        <title>Comprehensive subspecies identification of 175 nontuberculous mycobacteria species based on 7547 genomic profiles.</title>
        <authorList>
            <person name="Matsumoto Y."/>
            <person name="Kinjo T."/>
            <person name="Motooka D."/>
            <person name="Nabeya D."/>
            <person name="Jung N."/>
            <person name="Uechi K."/>
            <person name="Horii T."/>
            <person name="Iida T."/>
            <person name="Fujita J."/>
            <person name="Nakamura S."/>
        </authorList>
    </citation>
    <scope>NUCLEOTIDE SEQUENCE [LARGE SCALE GENOMIC DNA]</scope>
    <source>
        <strain evidence="2 3">JCM 18538</strain>
    </source>
</reference>
<organism evidence="2 3">
    <name type="scientific">Mycolicibacterium arabiense</name>
    <dbReference type="NCBI Taxonomy" id="1286181"/>
    <lineage>
        <taxon>Bacteria</taxon>
        <taxon>Bacillati</taxon>
        <taxon>Actinomycetota</taxon>
        <taxon>Actinomycetes</taxon>
        <taxon>Mycobacteriales</taxon>
        <taxon>Mycobacteriaceae</taxon>
        <taxon>Mycolicibacterium</taxon>
    </lineage>
</organism>
<dbReference type="KEGG" id="marz:MARA_05020"/>
<dbReference type="AlphaFoldDB" id="A0A7I7RR56"/>
<feature type="transmembrane region" description="Helical" evidence="1">
    <location>
        <begin position="65"/>
        <end position="86"/>
    </location>
</feature>
<keyword evidence="1" id="KW-0812">Transmembrane</keyword>
<dbReference type="Pfam" id="PF10812">
    <property type="entry name" value="DUF2561"/>
    <property type="match status" value="1"/>
</dbReference>
<dbReference type="RefSeq" id="WP_163916879.1">
    <property type="nucleotide sequence ID" value="NZ_AP022593.1"/>
</dbReference>
<proteinExistence type="predicted"/>
<name>A0A7I7RR56_9MYCO</name>
<feature type="transmembrane region" description="Helical" evidence="1">
    <location>
        <begin position="165"/>
        <end position="184"/>
    </location>
</feature>
<gene>
    <name evidence="2" type="ORF">MARA_05020</name>
</gene>
<evidence type="ECO:0000313" key="3">
    <source>
        <dbReference type="Proteomes" id="UP000467428"/>
    </source>
</evidence>
<evidence type="ECO:0000256" key="1">
    <source>
        <dbReference type="SAM" id="Phobius"/>
    </source>
</evidence>
<dbReference type="EMBL" id="AP022593">
    <property type="protein sequence ID" value="BBY47034.1"/>
    <property type="molecule type" value="Genomic_DNA"/>
</dbReference>
<sequence>MTNDIRADGSSRLNTESLDTTDRILLGAAAALWLTALGAGVAAVVALSNLGGADSGSGGESDTPWLLYAVIAVSLIVIVAAVPLLIRARRAALEGQTGDAATPEAAAPRSDRTGGAFGDPVATTNLRAPGAPTIRRQSVPPPASSRVGFPTAAVERIFLRCPAGIAAAMGAAATLIGIATYLTATDHDTPAWIAYGLAGLVIVAMPAIPVFFLRRLRSVLA</sequence>
<feature type="transmembrane region" description="Helical" evidence="1">
    <location>
        <begin position="24"/>
        <end position="45"/>
    </location>
</feature>
<keyword evidence="1" id="KW-1133">Transmembrane helix</keyword>
<feature type="transmembrane region" description="Helical" evidence="1">
    <location>
        <begin position="190"/>
        <end position="213"/>
    </location>
</feature>
<geneLocation type="plasmid" evidence="3">
    <name>pjcm18538 dna</name>
</geneLocation>
<keyword evidence="1" id="KW-0472">Membrane</keyword>
<dbReference type="Proteomes" id="UP000467428">
    <property type="component" value="Chromosome"/>
</dbReference>
<evidence type="ECO:0000313" key="2">
    <source>
        <dbReference type="EMBL" id="BBY47034.1"/>
    </source>
</evidence>
<evidence type="ECO:0008006" key="4">
    <source>
        <dbReference type="Google" id="ProtNLM"/>
    </source>
</evidence>
<keyword evidence="3" id="KW-1185">Reference proteome</keyword>